<dbReference type="Pfam" id="PF02036">
    <property type="entry name" value="SCP2"/>
    <property type="match status" value="1"/>
</dbReference>
<gene>
    <name evidence="2" type="ORF">LPJ61_004782</name>
</gene>
<dbReference type="PANTHER" id="PTHR10094">
    <property type="entry name" value="STEROL CARRIER PROTEIN 2 SCP-2 FAMILY PROTEIN"/>
    <property type="match status" value="1"/>
</dbReference>
<feature type="non-terminal residue" evidence="2">
    <location>
        <position position="101"/>
    </location>
</feature>
<dbReference type="InterPro" id="IPR036527">
    <property type="entry name" value="SCP2_sterol-bd_dom_sf"/>
</dbReference>
<sequence>MPVEGFASSAIIDQLTSVLASLSAEERKKEVAATRAVYAFEVANSKGKKHYFVVDLKQAGKVTDGTSEAEAAKGQPKPDISISIGDEGFVKISDGKTTAAG</sequence>
<dbReference type="AlphaFoldDB" id="A0A9W8CWE9"/>
<dbReference type="GO" id="GO:0005829">
    <property type="term" value="C:cytosol"/>
    <property type="evidence" value="ECO:0007669"/>
    <property type="project" value="TreeGrafter"/>
</dbReference>
<proteinExistence type="predicted"/>
<evidence type="ECO:0000313" key="3">
    <source>
        <dbReference type="Proteomes" id="UP001143981"/>
    </source>
</evidence>
<organism evidence="2 3">
    <name type="scientific">Coemansia biformis</name>
    <dbReference type="NCBI Taxonomy" id="1286918"/>
    <lineage>
        <taxon>Eukaryota</taxon>
        <taxon>Fungi</taxon>
        <taxon>Fungi incertae sedis</taxon>
        <taxon>Zoopagomycota</taxon>
        <taxon>Kickxellomycotina</taxon>
        <taxon>Kickxellomycetes</taxon>
        <taxon>Kickxellales</taxon>
        <taxon>Kickxellaceae</taxon>
        <taxon>Coemansia</taxon>
    </lineage>
</organism>
<dbReference type="EMBL" id="JANBOI010001240">
    <property type="protein sequence ID" value="KAJ1727065.1"/>
    <property type="molecule type" value="Genomic_DNA"/>
</dbReference>
<name>A0A9W8CWE9_9FUNG</name>
<comment type="caution">
    <text evidence="2">The sequence shown here is derived from an EMBL/GenBank/DDBJ whole genome shotgun (WGS) entry which is preliminary data.</text>
</comment>
<accession>A0A9W8CWE9</accession>
<feature type="domain" description="SCP2" evidence="1">
    <location>
        <begin position="20"/>
        <end position="97"/>
    </location>
</feature>
<dbReference type="OrthoDB" id="10265837at2759"/>
<dbReference type="Proteomes" id="UP001143981">
    <property type="component" value="Unassembled WGS sequence"/>
</dbReference>
<keyword evidence="3" id="KW-1185">Reference proteome</keyword>
<dbReference type="InterPro" id="IPR003033">
    <property type="entry name" value="SCP2_sterol-bd_dom"/>
</dbReference>
<reference evidence="2" key="1">
    <citation type="submission" date="2022-07" db="EMBL/GenBank/DDBJ databases">
        <title>Phylogenomic reconstructions and comparative analyses of Kickxellomycotina fungi.</title>
        <authorList>
            <person name="Reynolds N.K."/>
            <person name="Stajich J.E."/>
            <person name="Barry K."/>
            <person name="Grigoriev I.V."/>
            <person name="Crous P."/>
            <person name="Smith M.E."/>
        </authorList>
    </citation>
    <scope>NUCLEOTIDE SEQUENCE</scope>
    <source>
        <strain evidence="2">BCRC 34381</strain>
    </source>
</reference>
<evidence type="ECO:0000313" key="2">
    <source>
        <dbReference type="EMBL" id="KAJ1727065.1"/>
    </source>
</evidence>
<dbReference type="Gene3D" id="3.30.1050.10">
    <property type="entry name" value="SCP2 sterol-binding domain"/>
    <property type="match status" value="1"/>
</dbReference>
<dbReference type="SUPFAM" id="SSF55718">
    <property type="entry name" value="SCP-like"/>
    <property type="match status" value="1"/>
</dbReference>
<dbReference type="PANTHER" id="PTHR10094:SF25">
    <property type="entry name" value="SCP2 STEROL-BINDING DOMAIN-CONTAINING PROTEIN 1"/>
    <property type="match status" value="1"/>
</dbReference>
<evidence type="ECO:0000259" key="1">
    <source>
        <dbReference type="Pfam" id="PF02036"/>
    </source>
</evidence>
<protein>
    <recommendedName>
        <fullName evidence="1">SCP2 domain-containing protein</fullName>
    </recommendedName>
</protein>